<comment type="caution">
    <text evidence="1">The sequence shown here is derived from an EMBL/GenBank/DDBJ whole genome shotgun (WGS) entry which is preliminary data.</text>
</comment>
<proteinExistence type="predicted"/>
<reference evidence="1 2" key="1">
    <citation type="submission" date="2021-03" db="EMBL/GenBank/DDBJ databases">
        <title>Genomic Encyclopedia of Type Strains, Phase IV (KMG-IV): sequencing the most valuable type-strain genomes for metagenomic binning, comparative biology and taxonomic classification.</title>
        <authorList>
            <person name="Goeker M."/>
        </authorList>
    </citation>
    <scope>NUCLEOTIDE SEQUENCE [LARGE SCALE GENOMIC DNA]</scope>
    <source>
        <strain evidence="1 2">DSM 101872</strain>
    </source>
</reference>
<keyword evidence="2" id="KW-1185">Reference proteome</keyword>
<protein>
    <submittedName>
        <fullName evidence="1">RNA polymerase sigma factor (Sigma-70 family)</fullName>
    </submittedName>
</protein>
<dbReference type="EMBL" id="JAGGLU010000002">
    <property type="protein sequence ID" value="MBP2057417.1"/>
    <property type="molecule type" value="Genomic_DNA"/>
</dbReference>
<name>A0ABS4MCK7_9LACO</name>
<accession>A0ABS4MCK7</accession>
<organism evidence="1 2">
    <name type="scientific">Lactobacillus colini</name>
    <dbReference type="NCBI Taxonomy" id="1819254"/>
    <lineage>
        <taxon>Bacteria</taxon>
        <taxon>Bacillati</taxon>
        <taxon>Bacillota</taxon>
        <taxon>Bacilli</taxon>
        <taxon>Lactobacillales</taxon>
        <taxon>Lactobacillaceae</taxon>
        <taxon>Lactobacillus</taxon>
    </lineage>
</organism>
<sequence>MIISKDAFSKAWENRKLVAGALKAAHVYTSYVAYEDLFQDGLVIYAEMLDKRSHQDRAEVDKLSFRKIIWHTLDELRKIQRTEERNSDIDLACDLHIEEQDWDLQLLVRDCVSTMSEMKQMILVKHLLGRLPLVELSKELGYSRRSLQRAKKELLAELAYQLNRL</sequence>
<evidence type="ECO:0000313" key="2">
    <source>
        <dbReference type="Proteomes" id="UP001519292"/>
    </source>
</evidence>
<gene>
    <name evidence="1" type="ORF">J2Z60_000581</name>
</gene>
<evidence type="ECO:0000313" key="1">
    <source>
        <dbReference type="EMBL" id="MBP2057417.1"/>
    </source>
</evidence>
<dbReference type="Proteomes" id="UP001519292">
    <property type="component" value="Unassembled WGS sequence"/>
</dbReference>
<dbReference type="RefSeq" id="WP_209686160.1">
    <property type="nucleotide sequence ID" value="NZ_JAGGLU010000002.1"/>
</dbReference>